<evidence type="ECO:0000256" key="13">
    <source>
        <dbReference type="SAM" id="Phobius"/>
    </source>
</evidence>
<keyword evidence="8 16" id="KW-0418">Kinase</keyword>
<dbReference type="CDD" id="cd00082">
    <property type="entry name" value="HisKA"/>
    <property type="match status" value="1"/>
</dbReference>
<dbReference type="SMART" id="SM00387">
    <property type="entry name" value="HATPase_c"/>
    <property type="match status" value="1"/>
</dbReference>
<dbReference type="SUPFAM" id="SSF158472">
    <property type="entry name" value="HAMP domain-like"/>
    <property type="match status" value="1"/>
</dbReference>
<keyword evidence="11 13" id="KW-0472">Membrane</keyword>
<evidence type="ECO:0000313" key="16">
    <source>
        <dbReference type="EMBL" id="MER7183704.1"/>
    </source>
</evidence>
<dbReference type="Gene3D" id="1.10.287.130">
    <property type="match status" value="1"/>
</dbReference>
<feature type="transmembrane region" description="Helical" evidence="13">
    <location>
        <begin position="123"/>
        <end position="146"/>
    </location>
</feature>
<dbReference type="PANTHER" id="PTHR45436">
    <property type="entry name" value="SENSOR HISTIDINE KINASE YKOH"/>
    <property type="match status" value="1"/>
</dbReference>
<dbReference type="EC" id="2.7.13.3" evidence="4"/>
<keyword evidence="10" id="KW-0902">Two-component regulatory system</keyword>
<dbReference type="GO" id="GO:0016301">
    <property type="term" value="F:kinase activity"/>
    <property type="evidence" value="ECO:0007669"/>
    <property type="project" value="UniProtKB-KW"/>
</dbReference>
<dbReference type="InterPro" id="IPR003661">
    <property type="entry name" value="HisK_dim/P_dom"/>
</dbReference>
<dbReference type="PROSITE" id="PS50885">
    <property type="entry name" value="HAMP"/>
    <property type="match status" value="1"/>
</dbReference>
<dbReference type="Gene3D" id="6.10.340.10">
    <property type="match status" value="1"/>
</dbReference>
<dbReference type="InterPro" id="IPR036890">
    <property type="entry name" value="HATPase_C_sf"/>
</dbReference>
<feature type="transmembrane region" description="Helical" evidence="13">
    <location>
        <begin position="43"/>
        <end position="66"/>
    </location>
</feature>
<dbReference type="InterPro" id="IPR003660">
    <property type="entry name" value="HAMP_dom"/>
</dbReference>
<dbReference type="RefSeq" id="WP_350785244.1">
    <property type="nucleotide sequence ID" value="NZ_JBEPEK010000268.1"/>
</dbReference>
<dbReference type="InterPro" id="IPR005467">
    <property type="entry name" value="His_kinase_dom"/>
</dbReference>
<dbReference type="InterPro" id="IPR004358">
    <property type="entry name" value="Sig_transdc_His_kin-like_C"/>
</dbReference>
<keyword evidence="17" id="KW-1185">Reference proteome</keyword>
<reference evidence="16 17" key="1">
    <citation type="submission" date="2024-06" db="EMBL/GenBank/DDBJ databases">
        <title>The Natural Products Discovery Center: Release of the First 8490 Sequenced Strains for Exploring Actinobacteria Biosynthetic Diversity.</title>
        <authorList>
            <person name="Kalkreuter E."/>
            <person name="Kautsar S.A."/>
            <person name="Yang D."/>
            <person name="Bader C.D."/>
            <person name="Teijaro C.N."/>
            <person name="Fluegel L."/>
            <person name="Davis C.M."/>
            <person name="Simpson J.R."/>
            <person name="Lauterbach L."/>
            <person name="Steele A.D."/>
            <person name="Gui C."/>
            <person name="Meng S."/>
            <person name="Li G."/>
            <person name="Viehrig K."/>
            <person name="Ye F."/>
            <person name="Su P."/>
            <person name="Kiefer A.F."/>
            <person name="Nichols A."/>
            <person name="Cepeda A.J."/>
            <person name="Yan W."/>
            <person name="Fan B."/>
            <person name="Jiang Y."/>
            <person name="Adhikari A."/>
            <person name="Zheng C.-J."/>
            <person name="Schuster L."/>
            <person name="Cowan T.M."/>
            <person name="Smanski M.J."/>
            <person name="Chevrette M.G."/>
            <person name="De Carvalho L.P.S."/>
            <person name="Shen B."/>
        </authorList>
    </citation>
    <scope>NUCLEOTIDE SEQUENCE [LARGE SCALE GENOMIC DNA]</scope>
    <source>
        <strain evidence="16 17">NPDC000234</strain>
    </source>
</reference>
<evidence type="ECO:0000313" key="17">
    <source>
        <dbReference type="Proteomes" id="UP001474181"/>
    </source>
</evidence>
<dbReference type="Proteomes" id="UP001474181">
    <property type="component" value="Unassembled WGS sequence"/>
</dbReference>
<dbReference type="SMART" id="SM00304">
    <property type="entry name" value="HAMP"/>
    <property type="match status" value="1"/>
</dbReference>
<protein>
    <recommendedName>
        <fullName evidence="4">histidine kinase</fullName>
        <ecNumber evidence="4">2.7.13.3</ecNumber>
    </recommendedName>
</protein>
<evidence type="ECO:0000256" key="7">
    <source>
        <dbReference type="ARBA" id="ARBA00022692"/>
    </source>
</evidence>
<name>A0ABV1X3W6_9ACTN</name>
<accession>A0ABV1X3W6</accession>
<dbReference type="PANTHER" id="PTHR45436:SF15">
    <property type="entry name" value="SENSOR HISTIDINE KINASE CUSS"/>
    <property type="match status" value="1"/>
</dbReference>
<dbReference type="EMBL" id="JBEPEK010000268">
    <property type="protein sequence ID" value="MER7183704.1"/>
    <property type="molecule type" value="Genomic_DNA"/>
</dbReference>
<feature type="compositionally biased region" description="Pro residues" evidence="12">
    <location>
        <begin position="1"/>
        <end position="14"/>
    </location>
</feature>
<evidence type="ECO:0000256" key="4">
    <source>
        <dbReference type="ARBA" id="ARBA00012438"/>
    </source>
</evidence>
<comment type="catalytic activity">
    <reaction evidence="1">
        <text>ATP + protein L-histidine = ADP + protein N-phospho-L-histidine.</text>
        <dbReference type="EC" id="2.7.13.3"/>
    </reaction>
</comment>
<dbReference type="InterPro" id="IPR036097">
    <property type="entry name" value="HisK_dim/P_sf"/>
</dbReference>
<keyword evidence="5" id="KW-0597">Phosphoprotein</keyword>
<dbReference type="PROSITE" id="PS50109">
    <property type="entry name" value="HIS_KIN"/>
    <property type="match status" value="1"/>
</dbReference>
<dbReference type="Pfam" id="PF00672">
    <property type="entry name" value="HAMP"/>
    <property type="match status" value="1"/>
</dbReference>
<evidence type="ECO:0000256" key="8">
    <source>
        <dbReference type="ARBA" id="ARBA00022777"/>
    </source>
</evidence>
<keyword evidence="7 13" id="KW-0812">Transmembrane</keyword>
<evidence type="ECO:0000256" key="2">
    <source>
        <dbReference type="ARBA" id="ARBA00004141"/>
    </source>
</evidence>
<evidence type="ECO:0000256" key="1">
    <source>
        <dbReference type="ARBA" id="ARBA00000085"/>
    </source>
</evidence>
<feature type="region of interest" description="Disordered" evidence="12">
    <location>
        <begin position="1"/>
        <end position="20"/>
    </location>
</feature>
<evidence type="ECO:0000259" key="15">
    <source>
        <dbReference type="PROSITE" id="PS50885"/>
    </source>
</evidence>
<comment type="caution">
    <text evidence="16">The sequence shown here is derived from an EMBL/GenBank/DDBJ whole genome shotgun (WGS) entry which is preliminary data.</text>
</comment>
<comment type="subcellular location">
    <subcellularLocation>
        <location evidence="3">Cell membrane</location>
    </subcellularLocation>
    <subcellularLocation>
        <location evidence="2">Membrane</location>
        <topology evidence="2">Multi-pass membrane protein</topology>
    </subcellularLocation>
</comment>
<gene>
    <name evidence="16" type="ORF">ABT404_30250</name>
</gene>
<evidence type="ECO:0000256" key="3">
    <source>
        <dbReference type="ARBA" id="ARBA00004236"/>
    </source>
</evidence>
<organism evidence="16 17">
    <name type="scientific">Streptomyces hyaluromycini</name>
    <dbReference type="NCBI Taxonomy" id="1377993"/>
    <lineage>
        <taxon>Bacteria</taxon>
        <taxon>Bacillati</taxon>
        <taxon>Actinomycetota</taxon>
        <taxon>Actinomycetes</taxon>
        <taxon>Kitasatosporales</taxon>
        <taxon>Streptomycetaceae</taxon>
        <taxon>Streptomyces</taxon>
    </lineage>
</organism>
<proteinExistence type="predicted"/>
<evidence type="ECO:0000256" key="6">
    <source>
        <dbReference type="ARBA" id="ARBA00022679"/>
    </source>
</evidence>
<keyword evidence="9 13" id="KW-1133">Transmembrane helix</keyword>
<dbReference type="SUPFAM" id="SSF55874">
    <property type="entry name" value="ATPase domain of HSP90 chaperone/DNA topoisomerase II/histidine kinase"/>
    <property type="match status" value="1"/>
</dbReference>
<dbReference type="SUPFAM" id="SSF47384">
    <property type="entry name" value="Homodimeric domain of signal transducing histidine kinase"/>
    <property type="match status" value="1"/>
</dbReference>
<feature type="domain" description="HAMP" evidence="15">
    <location>
        <begin position="147"/>
        <end position="200"/>
    </location>
</feature>
<feature type="domain" description="Histidine kinase" evidence="14">
    <location>
        <begin position="208"/>
        <end position="427"/>
    </location>
</feature>
<dbReference type="InterPro" id="IPR050428">
    <property type="entry name" value="TCS_sensor_his_kinase"/>
</dbReference>
<dbReference type="Pfam" id="PF02518">
    <property type="entry name" value="HATPase_c"/>
    <property type="match status" value="1"/>
</dbReference>
<dbReference type="Gene3D" id="3.30.565.10">
    <property type="entry name" value="Histidine kinase-like ATPase, C-terminal domain"/>
    <property type="match status" value="1"/>
</dbReference>
<dbReference type="Pfam" id="PF00512">
    <property type="entry name" value="HisKA"/>
    <property type="match status" value="1"/>
</dbReference>
<dbReference type="CDD" id="cd06225">
    <property type="entry name" value="HAMP"/>
    <property type="match status" value="1"/>
</dbReference>
<sequence>MPSPAPSPPPPRPSPRQRGLPVFSGLVERWARRMTPRRVRVRLAALFGALFVASGAVLLGITYLLVGHSVRTLGFVHKPASGPQPRLNVQSGPGSPTPPGFDAMTQQLQEQAARLHAAQMHNLLVQSGVAMAIMAVISVALSWVLAGRVLRPMRAVTAGIRRISANNVHERLAVQGPADEIKDLADSVDGLLGRLETALESHKRFVTNAAHELRTPLTVERALLEESLLDSDATAESFRENFQRLLKISTQQAALLESLLTLAVSERGVERSEPLDLTEIVRSVLLTPLPDARRNEVRIENGTPTTTAAPVSGDTVLLERLVANLVQNAAYYNVEGGHVDVAVAVRSEAGPGRAVLRVSNTGPEVPPDRVDQLFEPFQRLRRTAGDGHHGLGLSIVRAIAGAHDATLTARARPGGGLIVEISFPLRVKPGNRTGGWSPTRPAAPASK</sequence>
<dbReference type="SMART" id="SM00388">
    <property type="entry name" value="HisKA"/>
    <property type="match status" value="1"/>
</dbReference>
<evidence type="ECO:0000256" key="12">
    <source>
        <dbReference type="SAM" id="MobiDB-lite"/>
    </source>
</evidence>
<evidence type="ECO:0000256" key="5">
    <source>
        <dbReference type="ARBA" id="ARBA00022553"/>
    </source>
</evidence>
<evidence type="ECO:0000256" key="10">
    <source>
        <dbReference type="ARBA" id="ARBA00023012"/>
    </source>
</evidence>
<evidence type="ECO:0000259" key="14">
    <source>
        <dbReference type="PROSITE" id="PS50109"/>
    </source>
</evidence>
<dbReference type="InterPro" id="IPR003594">
    <property type="entry name" value="HATPase_dom"/>
</dbReference>
<evidence type="ECO:0000256" key="11">
    <source>
        <dbReference type="ARBA" id="ARBA00023136"/>
    </source>
</evidence>
<dbReference type="PRINTS" id="PR00344">
    <property type="entry name" value="BCTRLSENSOR"/>
</dbReference>
<evidence type="ECO:0000256" key="9">
    <source>
        <dbReference type="ARBA" id="ARBA00022989"/>
    </source>
</evidence>
<keyword evidence="6" id="KW-0808">Transferase</keyword>